<feature type="transmembrane region" description="Helical" evidence="5">
    <location>
        <begin position="44"/>
        <end position="64"/>
    </location>
</feature>
<keyword evidence="5" id="KW-0472">Membrane</keyword>
<dbReference type="Proteomes" id="UP001430755">
    <property type="component" value="Unassembled WGS sequence"/>
</dbReference>
<dbReference type="InterPro" id="IPR002142">
    <property type="entry name" value="Peptidase_S49"/>
</dbReference>
<feature type="domain" description="Peptidase S49" evidence="6">
    <location>
        <begin position="154"/>
        <end position="298"/>
    </location>
</feature>
<dbReference type="CDD" id="cd07023">
    <property type="entry name" value="S49_Sppa_N_C"/>
    <property type="match status" value="1"/>
</dbReference>
<keyword evidence="3" id="KW-0378">Hydrolase</keyword>
<evidence type="ECO:0000313" key="8">
    <source>
        <dbReference type="Proteomes" id="UP001430755"/>
    </source>
</evidence>
<name>A0ABS9WGM0_9ACTN</name>
<protein>
    <submittedName>
        <fullName evidence="7">Signal peptide peptidase SppA</fullName>
    </submittedName>
</protein>
<keyword evidence="2" id="KW-0645">Protease</keyword>
<evidence type="ECO:0000313" key="7">
    <source>
        <dbReference type="EMBL" id="MCI2241725.1"/>
    </source>
</evidence>
<dbReference type="InterPro" id="IPR047272">
    <property type="entry name" value="S49_SppA_C"/>
</dbReference>
<dbReference type="SUPFAM" id="SSF52096">
    <property type="entry name" value="ClpP/crotonase"/>
    <property type="match status" value="1"/>
</dbReference>
<keyword evidence="4" id="KW-0720">Serine protease</keyword>
<evidence type="ECO:0000256" key="2">
    <source>
        <dbReference type="ARBA" id="ARBA00022670"/>
    </source>
</evidence>
<dbReference type="Pfam" id="PF01343">
    <property type="entry name" value="Peptidase_S49"/>
    <property type="match status" value="1"/>
</dbReference>
<evidence type="ECO:0000256" key="3">
    <source>
        <dbReference type="ARBA" id="ARBA00022801"/>
    </source>
</evidence>
<comment type="caution">
    <text evidence="7">The sequence shown here is derived from an EMBL/GenBank/DDBJ whole genome shotgun (WGS) entry which is preliminary data.</text>
</comment>
<organism evidence="7 8">
    <name type="scientific">Adlercreutzia faecimuris</name>
    <dbReference type="NCBI Taxonomy" id="2897341"/>
    <lineage>
        <taxon>Bacteria</taxon>
        <taxon>Bacillati</taxon>
        <taxon>Actinomycetota</taxon>
        <taxon>Coriobacteriia</taxon>
        <taxon>Eggerthellales</taxon>
        <taxon>Eggerthellaceae</taxon>
        <taxon>Adlercreutzia</taxon>
    </lineage>
</organism>
<dbReference type="PANTHER" id="PTHR42987">
    <property type="entry name" value="PEPTIDASE S49"/>
    <property type="match status" value="1"/>
</dbReference>
<dbReference type="InterPro" id="IPR004635">
    <property type="entry name" value="Pept_S49_SppA"/>
</dbReference>
<dbReference type="PANTHER" id="PTHR42987:SF4">
    <property type="entry name" value="PROTEASE SOHB-RELATED"/>
    <property type="match status" value="1"/>
</dbReference>
<evidence type="ECO:0000256" key="5">
    <source>
        <dbReference type="SAM" id="Phobius"/>
    </source>
</evidence>
<sequence length="348" mass="35616">MAPGWQPAAGPGPDAGAAGFPPPAYGQPAYAAAYAAPAKPRSRAWIVALVAVVLLFAAIFAGMASCTSLMSSSLGSAGLASSGPTAASGPTVGIINIDGTIDYDGTTASPEGLKAQLDRAEADPDIRAVVLRVNSGGGTATAGEEMSIYVREFSKPVVVSSASMNASAAYEISSQADYIFTAKTTAIGAIGTAMQITDVSGLLDKLGITVDNVTSSDSKDSSYGTRALTEEERAYYQAMVDQINATFIGAVAEGRDLPVEEVRSLATGMTFTGMDAVDNGLADEIGTLEDACDKAAALGGIGAGYRTMYLQPEVSDLSALLGLMGMETKAADDGLMAKEQDRDVRFEN</sequence>
<comment type="similarity">
    <text evidence="1">Belongs to the peptidase S49 family.</text>
</comment>
<reference evidence="7" key="1">
    <citation type="submission" date="2021-11" db="EMBL/GenBank/DDBJ databases">
        <title>A Novel Adlercreutzia Species, isolated from a Allomyrina dichotoma larva feces.</title>
        <authorList>
            <person name="Suh M.K."/>
        </authorList>
    </citation>
    <scope>NUCLEOTIDE SEQUENCE</scope>
    <source>
        <strain evidence="7">JBNU-10</strain>
    </source>
</reference>
<dbReference type="EMBL" id="JAJMLW010000001">
    <property type="protein sequence ID" value="MCI2241725.1"/>
    <property type="molecule type" value="Genomic_DNA"/>
</dbReference>
<keyword evidence="5" id="KW-0812">Transmembrane</keyword>
<dbReference type="InterPro" id="IPR029045">
    <property type="entry name" value="ClpP/crotonase-like_dom_sf"/>
</dbReference>
<dbReference type="Gene3D" id="3.90.226.10">
    <property type="entry name" value="2-enoyl-CoA Hydratase, Chain A, domain 1"/>
    <property type="match status" value="1"/>
</dbReference>
<dbReference type="NCBIfam" id="TIGR00706">
    <property type="entry name" value="SppA_dom"/>
    <property type="match status" value="1"/>
</dbReference>
<evidence type="ECO:0000259" key="6">
    <source>
        <dbReference type="Pfam" id="PF01343"/>
    </source>
</evidence>
<evidence type="ECO:0000256" key="1">
    <source>
        <dbReference type="ARBA" id="ARBA00008683"/>
    </source>
</evidence>
<evidence type="ECO:0000256" key="4">
    <source>
        <dbReference type="ARBA" id="ARBA00022825"/>
    </source>
</evidence>
<keyword evidence="8" id="KW-1185">Reference proteome</keyword>
<proteinExistence type="inferred from homology"/>
<keyword evidence="5" id="KW-1133">Transmembrane helix</keyword>
<gene>
    <name evidence="7" type="primary">sppA</name>
    <name evidence="7" type="ORF">LPT13_05050</name>
</gene>
<accession>A0ABS9WGM0</accession>